<proteinExistence type="predicted"/>
<evidence type="ECO:0000313" key="4">
    <source>
        <dbReference type="Proteomes" id="UP000663860"/>
    </source>
</evidence>
<protein>
    <submittedName>
        <fullName evidence="2">Uncharacterized protein</fullName>
    </submittedName>
</protein>
<dbReference type="EMBL" id="CAJOBB010000708">
    <property type="protein sequence ID" value="CAF3735448.1"/>
    <property type="molecule type" value="Genomic_DNA"/>
</dbReference>
<comment type="caution">
    <text evidence="2">The sequence shown here is derived from an EMBL/GenBank/DDBJ whole genome shotgun (WGS) entry which is preliminary data.</text>
</comment>
<evidence type="ECO:0000256" key="1">
    <source>
        <dbReference type="SAM" id="MobiDB-lite"/>
    </source>
</evidence>
<dbReference type="EMBL" id="CAJNOE010000009">
    <property type="protein sequence ID" value="CAF0722035.1"/>
    <property type="molecule type" value="Genomic_DNA"/>
</dbReference>
<dbReference type="Proteomes" id="UP000663868">
    <property type="component" value="Unassembled WGS sequence"/>
</dbReference>
<dbReference type="AlphaFoldDB" id="A0A813MK94"/>
<feature type="compositionally biased region" description="Low complexity" evidence="1">
    <location>
        <begin position="59"/>
        <end position="81"/>
    </location>
</feature>
<reference evidence="2" key="1">
    <citation type="submission" date="2021-02" db="EMBL/GenBank/DDBJ databases">
        <authorList>
            <person name="Nowell W R."/>
        </authorList>
    </citation>
    <scope>NUCLEOTIDE SEQUENCE</scope>
</reference>
<sequence>MDPPHTHLILPTNATSAANPLAATTPTAIAHDTVIQTNREGDPLEYTEIITKENDSKPKSSSTEMTTKKTTTTTTTTTTEEPTSKEYVVKEADVFKPLAVVSDTTPVNSVNNQIVGTTASGSLTTPGKIVGDMETIVAEHEKAAIVEPVSKKVTTTETTETTK</sequence>
<feature type="region of interest" description="Disordered" evidence="1">
    <location>
        <begin position="51"/>
        <end position="84"/>
    </location>
</feature>
<name>A0A813MK94_9BILA</name>
<evidence type="ECO:0000313" key="2">
    <source>
        <dbReference type="EMBL" id="CAF0722035.1"/>
    </source>
</evidence>
<evidence type="ECO:0000313" key="3">
    <source>
        <dbReference type="EMBL" id="CAF3735448.1"/>
    </source>
</evidence>
<organism evidence="2 4">
    <name type="scientific">Adineta steineri</name>
    <dbReference type="NCBI Taxonomy" id="433720"/>
    <lineage>
        <taxon>Eukaryota</taxon>
        <taxon>Metazoa</taxon>
        <taxon>Spiralia</taxon>
        <taxon>Gnathifera</taxon>
        <taxon>Rotifera</taxon>
        <taxon>Eurotatoria</taxon>
        <taxon>Bdelloidea</taxon>
        <taxon>Adinetida</taxon>
        <taxon>Adinetidae</taxon>
        <taxon>Adineta</taxon>
    </lineage>
</organism>
<accession>A0A813MK94</accession>
<dbReference type="Proteomes" id="UP000663860">
    <property type="component" value="Unassembled WGS sequence"/>
</dbReference>
<gene>
    <name evidence="2" type="ORF">IZO911_LOCUS2019</name>
    <name evidence="3" type="ORF">KXQ929_LOCUS13324</name>
</gene>